<reference evidence="11" key="4">
    <citation type="submission" date="2016-01" db="EMBL/GenBank/DDBJ databases">
        <authorList>
            <person name="Oliw E.H."/>
        </authorList>
    </citation>
    <scope>NUCLEOTIDE SEQUENCE [LARGE SCALE GENOMIC DNA]</scope>
    <source>
        <strain evidence="11">GED7749B</strain>
    </source>
</reference>
<dbReference type="Proteomes" id="UP000070376">
    <property type="component" value="Unassembled WGS sequence"/>
</dbReference>
<evidence type="ECO:0000256" key="7">
    <source>
        <dbReference type="ARBA" id="ARBA00023136"/>
    </source>
</evidence>
<evidence type="ECO:0000256" key="1">
    <source>
        <dbReference type="ARBA" id="ARBA00004429"/>
    </source>
</evidence>
<dbReference type="STRING" id="1398.AB434_0823"/>
<keyword evidence="3" id="KW-1003">Cell membrane</keyword>
<dbReference type="Proteomes" id="UP000032024">
    <property type="component" value="Chromosome"/>
</dbReference>
<evidence type="ECO:0000256" key="9">
    <source>
        <dbReference type="SAM" id="Phobius"/>
    </source>
</evidence>
<reference evidence="10" key="1">
    <citation type="submission" date="2015-01" db="EMBL/GenBank/DDBJ databases">
        <title>Comparative genome analysis of Bacillus coagulans HM-08, Clostridium butyricum HM-68, Bacillus subtilis HM-66 and Bacillus licheniformis BL-09.</title>
        <authorList>
            <person name="Zhang H."/>
        </authorList>
    </citation>
    <scope>NUCLEOTIDE SEQUENCE [LARGE SCALE GENOMIC DNA]</scope>
    <source>
        <strain evidence="10">HM-08</strain>
    </source>
</reference>
<evidence type="ECO:0000256" key="8">
    <source>
        <dbReference type="ARBA" id="ARBA00035655"/>
    </source>
</evidence>
<dbReference type="Pfam" id="PF04143">
    <property type="entry name" value="Sulf_transp"/>
    <property type="match status" value="1"/>
</dbReference>
<evidence type="ECO:0000256" key="6">
    <source>
        <dbReference type="ARBA" id="ARBA00022989"/>
    </source>
</evidence>
<evidence type="ECO:0000256" key="5">
    <source>
        <dbReference type="ARBA" id="ARBA00022692"/>
    </source>
</evidence>
<feature type="transmembrane region" description="Helical" evidence="9">
    <location>
        <begin position="103"/>
        <end position="126"/>
    </location>
</feature>
<evidence type="ECO:0000313" key="13">
    <source>
        <dbReference type="Proteomes" id="UP000070376"/>
    </source>
</evidence>
<sequence>MLLTGLICGALLGFVMQRGRFCLTGGFRDMYIAKDNRMFYALLIAIAVQSIGVYALIQLGMIKYAAGTFPWVAAIIGSYIFGIGIVMAGGCATGTWYRAGEGLLGSWIALFGYMVMSAVMKSGVLLPVTTSLQSVQLPKNAIADTLGINIWIIIAVFSLIVLTILIREMRKPKVAVPAMKAKRKGLAHLLFEKRWHPFFTAVLIGLIAILAWPLSEATGRMDGLGITTPTANLLQFLVTGNQTFVNWGVFLVLGIFLGSFIAAKASREFRFRMPDAKTGIRSFLGGILMGFGASVAGGCSIGNGLVKTAMMTWQGWFALLFMIFGAWTASYFMFVRPQTKRQKTAAKTAVTTA</sequence>
<dbReference type="PANTHER" id="PTHR30574">
    <property type="entry name" value="INNER MEMBRANE PROTEIN YEDE"/>
    <property type="match status" value="1"/>
</dbReference>
<dbReference type="GO" id="GO:0005886">
    <property type="term" value="C:plasma membrane"/>
    <property type="evidence" value="ECO:0007669"/>
    <property type="project" value="UniProtKB-SubCell"/>
</dbReference>
<keyword evidence="2" id="KW-0813">Transport</keyword>
<dbReference type="AlphaFoldDB" id="A0A0C5C352"/>
<accession>A0A0C5C352</accession>
<dbReference type="EMBL" id="LRPN01000104">
    <property type="protein sequence ID" value="KWZ79982.1"/>
    <property type="molecule type" value="Genomic_DNA"/>
</dbReference>
<evidence type="ECO:0000256" key="4">
    <source>
        <dbReference type="ARBA" id="ARBA00022519"/>
    </source>
</evidence>
<feature type="transmembrane region" description="Helical" evidence="9">
    <location>
        <begin position="244"/>
        <end position="263"/>
    </location>
</feature>
<feature type="transmembrane region" description="Helical" evidence="9">
    <location>
        <begin position="69"/>
        <end position="97"/>
    </location>
</feature>
<dbReference type="EMBL" id="CP010525">
    <property type="protein sequence ID" value="AJO21136.1"/>
    <property type="molecule type" value="Genomic_DNA"/>
</dbReference>
<reference evidence="12" key="2">
    <citation type="submission" date="2015-01" db="EMBL/GenBank/DDBJ databases">
        <title>Comparative genome analysis of Bacillus coagulans HM-08, Clostridium butyricum HM-68, Bacillus subtilis HM-66 and Bacillus paralicheniformis BL-09.</title>
        <authorList>
            <person name="Zhang H."/>
        </authorList>
    </citation>
    <scope>NUCLEOTIDE SEQUENCE [LARGE SCALE GENOMIC DNA]</scope>
    <source>
        <strain evidence="12">HM-08</strain>
    </source>
</reference>
<name>A0A0C5C352_HEYCO</name>
<feature type="transmembrane region" description="Helical" evidence="9">
    <location>
        <begin position="38"/>
        <end position="57"/>
    </location>
</feature>
<evidence type="ECO:0000313" key="10">
    <source>
        <dbReference type="EMBL" id="AJO21136.1"/>
    </source>
</evidence>
<keyword evidence="7 9" id="KW-0472">Membrane</keyword>
<comment type="subcellular location">
    <subcellularLocation>
        <location evidence="1">Cell inner membrane</location>
        <topology evidence="1">Multi-pass membrane protein</topology>
    </subcellularLocation>
</comment>
<feature type="transmembrane region" description="Helical" evidence="9">
    <location>
        <begin position="315"/>
        <end position="334"/>
    </location>
</feature>
<dbReference type="PANTHER" id="PTHR30574:SF1">
    <property type="entry name" value="SULPHUR TRANSPORT DOMAIN-CONTAINING PROTEIN"/>
    <property type="match status" value="1"/>
</dbReference>
<keyword evidence="4" id="KW-0997">Cell inner membrane</keyword>
<feature type="transmembrane region" description="Helical" evidence="9">
    <location>
        <begin position="195"/>
        <end position="214"/>
    </location>
</feature>
<feature type="transmembrane region" description="Helical" evidence="9">
    <location>
        <begin position="283"/>
        <end position="303"/>
    </location>
</feature>
<dbReference type="PATRIC" id="fig|1398.18.peg.344"/>
<evidence type="ECO:0000313" key="11">
    <source>
        <dbReference type="EMBL" id="KWZ79982.1"/>
    </source>
</evidence>
<dbReference type="InterPro" id="IPR007272">
    <property type="entry name" value="Sulf_transp_TsuA/YedE"/>
</dbReference>
<keyword evidence="6 9" id="KW-1133">Transmembrane helix</keyword>
<evidence type="ECO:0000256" key="3">
    <source>
        <dbReference type="ARBA" id="ARBA00022475"/>
    </source>
</evidence>
<evidence type="ECO:0000256" key="2">
    <source>
        <dbReference type="ARBA" id="ARBA00022448"/>
    </source>
</evidence>
<organism evidence="11 13">
    <name type="scientific">Heyndrickxia coagulans</name>
    <name type="common">Weizmannia coagulans</name>
    <dbReference type="NCBI Taxonomy" id="1398"/>
    <lineage>
        <taxon>Bacteria</taxon>
        <taxon>Bacillati</taxon>
        <taxon>Bacillota</taxon>
        <taxon>Bacilli</taxon>
        <taxon>Bacillales</taxon>
        <taxon>Bacillaceae</taxon>
        <taxon>Heyndrickxia</taxon>
    </lineage>
</organism>
<gene>
    <name evidence="11" type="ORF">HMPREF3213_02394</name>
    <name evidence="10" type="ORF">SB48_HM08orf00523</name>
</gene>
<feature type="transmembrane region" description="Helical" evidence="9">
    <location>
        <begin position="146"/>
        <end position="166"/>
    </location>
</feature>
<dbReference type="RefSeq" id="WP_014096850.1">
    <property type="nucleotide sequence ID" value="NZ_CP010525.1"/>
</dbReference>
<reference evidence="13" key="3">
    <citation type="submission" date="2016-01" db="EMBL/GenBank/DDBJ databases">
        <authorList>
            <person name="Mitreva M."/>
            <person name="Pepin K.H."/>
            <person name="Mihindukulasuriya K.A."/>
            <person name="Fulton R."/>
            <person name="Fronick C."/>
            <person name="O'Laughlin M."/>
            <person name="Miner T."/>
            <person name="Herter B."/>
            <person name="Rosa B.A."/>
            <person name="Cordes M."/>
            <person name="Tomlinson C."/>
            <person name="Wollam A."/>
            <person name="Palsikar V.B."/>
            <person name="Mardis E.R."/>
            <person name="Wilson R.K."/>
        </authorList>
    </citation>
    <scope>NUCLEOTIDE SEQUENCE [LARGE SCALE GENOMIC DNA]</scope>
    <source>
        <strain evidence="13">GED7749B</strain>
    </source>
</reference>
<keyword evidence="12" id="KW-1185">Reference proteome</keyword>
<comment type="similarity">
    <text evidence="8">Belongs to the TsuA/YedE (TC 9.B.102) family.</text>
</comment>
<keyword evidence="5 9" id="KW-0812">Transmembrane</keyword>
<evidence type="ECO:0000313" key="12">
    <source>
        <dbReference type="Proteomes" id="UP000032024"/>
    </source>
</evidence>
<protein>
    <submittedName>
        <fullName evidence="11">YeeE/YedE family protein</fullName>
    </submittedName>
</protein>
<proteinExistence type="inferred from homology"/>